<dbReference type="EMBL" id="JAQBIE010000007">
    <property type="protein sequence ID" value="MDB6177206.1"/>
    <property type="molecule type" value="Genomic_DNA"/>
</dbReference>
<reference evidence="3" key="1">
    <citation type="submission" date="2022-12" db="EMBL/GenBank/DDBJ databases">
        <title>Paracoccus onchidii sp. nov., isolated from a marine invertebrate from the South China Sea.</title>
        <authorList>
            <person name="Xu S."/>
            <person name="Liu Z."/>
            <person name="Xu Y."/>
        </authorList>
    </citation>
    <scope>NUCLEOTIDE SEQUENCE</scope>
    <source>
        <strain evidence="3">Z330</strain>
    </source>
</reference>
<evidence type="ECO:0000256" key="2">
    <source>
        <dbReference type="SAM" id="Phobius"/>
    </source>
</evidence>
<sequence length="112" mass="12487">MTHEQMLAALHPPRIPIDMATPGWQEIIALAGLGMLTAVGCFVIMRPFLRRHASRASRIRATRGLPPQERLLAIARITGYLPDRLRPAAYGKEPAPTDDQIERIISKSRRPA</sequence>
<dbReference type="Proteomes" id="UP001165641">
    <property type="component" value="Unassembled WGS sequence"/>
</dbReference>
<keyword evidence="2" id="KW-0472">Membrane</keyword>
<accession>A0ABT4ZCW2</accession>
<dbReference type="RefSeq" id="WP_271888332.1">
    <property type="nucleotide sequence ID" value="NZ_JAQBIE010000007.1"/>
</dbReference>
<keyword evidence="2" id="KW-1133">Transmembrane helix</keyword>
<name>A0ABT4ZCW2_9RHOB</name>
<proteinExistence type="predicted"/>
<feature type="transmembrane region" description="Helical" evidence="2">
    <location>
        <begin position="27"/>
        <end position="49"/>
    </location>
</feature>
<evidence type="ECO:0000313" key="4">
    <source>
        <dbReference type="Proteomes" id="UP001165641"/>
    </source>
</evidence>
<gene>
    <name evidence="3" type="ORF">PAF17_06750</name>
</gene>
<keyword evidence="4" id="KW-1185">Reference proteome</keyword>
<comment type="caution">
    <text evidence="3">The sequence shown here is derived from an EMBL/GenBank/DDBJ whole genome shotgun (WGS) entry which is preliminary data.</text>
</comment>
<evidence type="ECO:0000256" key="1">
    <source>
        <dbReference type="SAM" id="MobiDB-lite"/>
    </source>
</evidence>
<protein>
    <submittedName>
        <fullName evidence="3">Uncharacterized protein</fullName>
    </submittedName>
</protein>
<keyword evidence="2" id="KW-0812">Transmembrane</keyword>
<feature type="region of interest" description="Disordered" evidence="1">
    <location>
        <begin position="88"/>
        <end position="112"/>
    </location>
</feature>
<evidence type="ECO:0000313" key="3">
    <source>
        <dbReference type="EMBL" id="MDB6177206.1"/>
    </source>
</evidence>
<organism evidence="3 4">
    <name type="scientific">Paracoccus onchidii</name>
    <dbReference type="NCBI Taxonomy" id="3017813"/>
    <lineage>
        <taxon>Bacteria</taxon>
        <taxon>Pseudomonadati</taxon>
        <taxon>Pseudomonadota</taxon>
        <taxon>Alphaproteobacteria</taxon>
        <taxon>Rhodobacterales</taxon>
        <taxon>Paracoccaceae</taxon>
        <taxon>Paracoccus</taxon>
    </lineage>
</organism>